<dbReference type="EMBL" id="CAJOAY010004521">
    <property type="protein sequence ID" value="CAF4073048.1"/>
    <property type="molecule type" value="Genomic_DNA"/>
</dbReference>
<accession>A0A819T345</accession>
<evidence type="ECO:0000313" key="3">
    <source>
        <dbReference type="Proteomes" id="UP000663881"/>
    </source>
</evidence>
<feature type="transmembrane region" description="Helical" evidence="1">
    <location>
        <begin position="6"/>
        <end position="26"/>
    </location>
</feature>
<dbReference type="AlphaFoldDB" id="A0A819T345"/>
<keyword evidence="1" id="KW-0472">Membrane</keyword>
<proteinExistence type="predicted"/>
<dbReference type="Proteomes" id="UP000663881">
    <property type="component" value="Unassembled WGS sequence"/>
</dbReference>
<name>A0A819T345_9BILA</name>
<gene>
    <name evidence="2" type="ORF">OKA104_LOCUS34096</name>
</gene>
<reference evidence="2" key="1">
    <citation type="submission" date="2021-02" db="EMBL/GenBank/DDBJ databases">
        <authorList>
            <person name="Nowell W R."/>
        </authorList>
    </citation>
    <scope>NUCLEOTIDE SEQUENCE</scope>
</reference>
<keyword evidence="1" id="KW-0812">Transmembrane</keyword>
<sequence>MALQLLPISMLYIVLQFIWVLMYAFYSAGVPKSVGASFYSDIRAFSTWPVLFTPFATVISLPDFGKKCQQLIFFWRPQRAVHPQAFTVNRQNINKTVLVAPKRTPTVAQGATTLATAQGATTLATAQGATTLATAQGATTLATAQGATTLATAQGATATTSATATKALPTMISVTTTLMTTPKIEMTPIDI</sequence>
<keyword evidence="1" id="KW-1133">Transmembrane helix</keyword>
<evidence type="ECO:0000313" key="2">
    <source>
        <dbReference type="EMBL" id="CAF4073048.1"/>
    </source>
</evidence>
<comment type="caution">
    <text evidence="2">The sequence shown here is derived from an EMBL/GenBank/DDBJ whole genome shotgun (WGS) entry which is preliminary data.</text>
</comment>
<protein>
    <submittedName>
        <fullName evidence="2">Uncharacterized protein</fullName>
    </submittedName>
</protein>
<organism evidence="2 3">
    <name type="scientific">Adineta steineri</name>
    <dbReference type="NCBI Taxonomy" id="433720"/>
    <lineage>
        <taxon>Eukaryota</taxon>
        <taxon>Metazoa</taxon>
        <taxon>Spiralia</taxon>
        <taxon>Gnathifera</taxon>
        <taxon>Rotifera</taxon>
        <taxon>Eurotatoria</taxon>
        <taxon>Bdelloidea</taxon>
        <taxon>Adinetida</taxon>
        <taxon>Adinetidae</taxon>
        <taxon>Adineta</taxon>
    </lineage>
</organism>
<evidence type="ECO:0000256" key="1">
    <source>
        <dbReference type="SAM" id="Phobius"/>
    </source>
</evidence>